<proteinExistence type="inferred from homology"/>
<dbReference type="GO" id="GO:0005829">
    <property type="term" value="C:cytosol"/>
    <property type="evidence" value="ECO:0007669"/>
    <property type="project" value="TreeGrafter"/>
</dbReference>
<evidence type="ECO:0000256" key="6">
    <source>
        <dbReference type="ARBA" id="ARBA00023274"/>
    </source>
</evidence>
<dbReference type="InterPro" id="IPR036510">
    <property type="entry name" value="Ribosomal_bS20_sf"/>
</dbReference>
<evidence type="ECO:0000256" key="4">
    <source>
        <dbReference type="ARBA" id="ARBA00022884"/>
    </source>
</evidence>
<keyword evidence="4 8" id="KW-0694">RNA-binding</keyword>
<keyword evidence="3 8" id="KW-0699">rRNA-binding</keyword>
<sequence>MANIQSAKKRIITSERRRKHNASCRSMIRTFIKKVHVAIATGDKIIALNAFSVMQPLVDRQASKGLIHKNKAARYKSNLISKIKLMPECKASNNRSSIESNLE</sequence>
<evidence type="ECO:0000256" key="8">
    <source>
        <dbReference type="HAMAP-Rule" id="MF_00500"/>
    </source>
</evidence>
<dbReference type="SUPFAM" id="SSF46992">
    <property type="entry name" value="Ribosomal protein S20"/>
    <property type="match status" value="1"/>
</dbReference>
<dbReference type="Proteomes" id="UP000294343">
    <property type="component" value="Chromosome"/>
</dbReference>
<gene>
    <name evidence="8 9" type="primary">rpsT</name>
    <name evidence="9" type="ORF">ERCIPSPA2889_460</name>
</gene>
<evidence type="ECO:0000256" key="2">
    <source>
        <dbReference type="ARBA" id="ARBA00007634"/>
    </source>
</evidence>
<dbReference type="PANTHER" id="PTHR33398:SF1">
    <property type="entry name" value="SMALL RIBOSOMAL SUBUNIT PROTEIN BS20C"/>
    <property type="match status" value="1"/>
</dbReference>
<comment type="similarity">
    <text evidence="2 8">Belongs to the bacterial ribosomal protein bS20 family.</text>
</comment>
<evidence type="ECO:0000313" key="10">
    <source>
        <dbReference type="Proteomes" id="UP000294343"/>
    </source>
</evidence>
<dbReference type="GO" id="GO:0003735">
    <property type="term" value="F:structural constituent of ribosome"/>
    <property type="evidence" value="ECO:0007669"/>
    <property type="project" value="InterPro"/>
</dbReference>
<keyword evidence="5 8" id="KW-0689">Ribosomal protein</keyword>
<dbReference type="RefSeq" id="WP_157989238.1">
    <property type="nucleotide sequence ID" value="NZ_LR217730.1"/>
</dbReference>
<organism evidence="9 10">
    <name type="scientific">Candidatus Erwinia haradaeae</name>
    <dbReference type="NCBI Taxonomy" id="1922217"/>
    <lineage>
        <taxon>Bacteria</taxon>
        <taxon>Pseudomonadati</taxon>
        <taxon>Pseudomonadota</taxon>
        <taxon>Gammaproteobacteria</taxon>
        <taxon>Enterobacterales</taxon>
        <taxon>Erwiniaceae</taxon>
        <taxon>Erwinia</taxon>
    </lineage>
</organism>
<dbReference type="GO" id="GO:0015935">
    <property type="term" value="C:small ribosomal subunit"/>
    <property type="evidence" value="ECO:0007669"/>
    <property type="project" value="TreeGrafter"/>
</dbReference>
<dbReference type="PANTHER" id="PTHR33398">
    <property type="entry name" value="30S RIBOSOMAL PROTEIN S20"/>
    <property type="match status" value="1"/>
</dbReference>
<dbReference type="InterPro" id="IPR002583">
    <property type="entry name" value="Ribosomal_bS20"/>
</dbReference>
<evidence type="ECO:0000313" key="9">
    <source>
        <dbReference type="EMBL" id="VFP86354.1"/>
    </source>
</evidence>
<accession>A0A451DI77</accession>
<evidence type="ECO:0000256" key="7">
    <source>
        <dbReference type="ARBA" id="ARBA00035136"/>
    </source>
</evidence>
<keyword evidence="6 8" id="KW-0687">Ribonucleoprotein</keyword>
<dbReference type="EMBL" id="LR217730">
    <property type="protein sequence ID" value="VFP86354.1"/>
    <property type="molecule type" value="Genomic_DNA"/>
</dbReference>
<evidence type="ECO:0000256" key="3">
    <source>
        <dbReference type="ARBA" id="ARBA00022730"/>
    </source>
</evidence>
<name>A0A451DI77_9GAMM</name>
<dbReference type="NCBIfam" id="TIGR00029">
    <property type="entry name" value="S20"/>
    <property type="match status" value="1"/>
</dbReference>
<dbReference type="Gene3D" id="1.20.58.110">
    <property type="entry name" value="Ribosomal protein S20"/>
    <property type="match status" value="1"/>
</dbReference>
<evidence type="ECO:0000256" key="1">
    <source>
        <dbReference type="ARBA" id="ARBA00003134"/>
    </source>
</evidence>
<dbReference type="OrthoDB" id="9807974at2"/>
<comment type="function">
    <text evidence="1 8">Binds directly to 16S ribosomal RNA.</text>
</comment>
<dbReference type="FunFam" id="1.20.58.110:FF:000001">
    <property type="entry name" value="30S ribosomal protein S20"/>
    <property type="match status" value="1"/>
</dbReference>
<dbReference type="HAMAP" id="MF_00500">
    <property type="entry name" value="Ribosomal_bS20"/>
    <property type="match status" value="1"/>
</dbReference>
<evidence type="ECO:0000256" key="5">
    <source>
        <dbReference type="ARBA" id="ARBA00022980"/>
    </source>
</evidence>
<dbReference type="AlphaFoldDB" id="A0A451DI77"/>
<protein>
    <recommendedName>
        <fullName evidence="7 8">Small ribosomal subunit protein bS20</fullName>
    </recommendedName>
</protein>
<dbReference type="GO" id="GO:0006412">
    <property type="term" value="P:translation"/>
    <property type="evidence" value="ECO:0007669"/>
    <property type="project" value="UniProtKB-UniRule"/>
</dbReference>
<reference evidence="9 10" key="1">
    <citation type="submission" date="2019-02" db="EMBL/GenBank/DDBJ databases">
        <authorList>
            <person name="Manzano-Marin A."/>
            <person name="Manzano-Marin A."/>
        </authorList>
    </citation>
    <scope>NUCLEOTIDE SEQUENCE [LARGE SCALE GENOMIC DNA]</scope>
    <source>
        <strain evidence="9 10">ErCipseudotsugae</strain>
    </source>
</reference>
<dbReference type="GO" id="GO:0070181">
    <property type="term" value="F:small ribosomal subunit rRNA binding"/>
    <property type="evidence" value="ECO:0007669"/>
    <property type="project" value="TreeGrafter"/>
</dbReference>
<dbReference type="Pfam" id="PF01649">
    <property type="entry name" value="Ribosomal_S20p"/>
    <property type="match status" value="1"/>
</dbReference>